<sequence>EKALNIDVFAPVREDYLSLCEHQGYEQ</sequence>
<proteinExistence type="predicted"/>
<dbReference type="EMBL" id="JAVDVQ010000022">
    <property type="protein sequence ID" value="MDR7084420.1"/>
    <property type="molecule type" value="Genomic_DNA"/>
</dbReference>
<organism evidence="2 3">
    <name type="scientific">Arthrobacter ginsengisoli</name>
    <dbReference type="NCBI Taxonomy" id="1356565"/>
    <lineage>
        <taxon>Bacteria</taxon>
        <taxon>Bacillati</taxon>
        <taxon>Actinomycetota</taxon>
        <taxon>Actinomycetes</taxon>
        <taxon>Micrococcales</taxon>
        <taxon>Micrococcaceae</taxon>
        <taxon>Arthrobacter</taxon>
    </lineage>
</organism>
<dbReference type="Proteomes" id="UP001252243">
    <property type="component" value="Unassembled WGS sequence"/>
</dbReference>
<reference evidence="2 3" key="1">
    <citation type="submission" date="2023-07" db="EMBL/GenBank/DDBJ databases">
        <title>Sorghum-associated microbial communities from plants grown in Nebraska, USA.</title>
        <authorList>
            <person name="Schachtman D."/>
        </authorList>
    </citation>
    <scope>NUCLEOTIDE SEQUENCE [LARGE SCALE GENOMIC DNA]</scope>
    <source>
        <strain evidence="2 3">BE167</strain>
    </source>
</reference>
<evidence type="ECO:0000313" key="1">
    <source>
        <dbReference type="EMBL" id="MDR7084420.1"/>
    </source>
</evidence>
<gene>
    <name evidence="1" type="ORF">J2X01_003729</name>
    <name evidence="2" type="ORF">J2X01_004164</name>
</gene>
<name>A0ABU1UI45_9MICC</name>
<accession>A0ABU1UI45</accession>
<protein>
    <submittedName>
        <fullName evidence="2">Uncharacterized protein</fullName>
    </submittedName>
</protein>
<keyword evidence="3" id="KW-1185">Reference proteome</keyword>
<evidence type="ECO:0000313" key="2">
    <source>
        <dbReference type="EMBL" id="MDR7084847.1"/>
    </source>
</evidence>
<evidence type="ECO:0000313" key="3">
    <source>
        <dbReference type="Proteomes" id="UP001252243"/>
    </source>
</evidence>
<dbReference type="EMBL" id="JAVDVQ010000034">
    <property type="protein sequence ID" value="MDR7084847.1"/>
    <property type="molecule type" value="Genomic_DNA"/>
</dbReference>
<feature type="non-terminal residue" evidence="2">
    <location>
        <position position="1"/>
    </location>
</feature>
<comment type="caution">
    <text evidence="2">The sequence shown here is derived from an EMBL/GenBank/DDBJ whole genome shotgun (WGS) entry which is preliminary data.</text>
</comment>